<proteinExistence type="predicted"/>
<evidence type="ECO:0000313" key="2">
    <source>
        <dbReference type="Proteomes" id="UP001526430"/>
    </source>
</evidence>
<organism evidence="1 2">
    <name type="scientific">Sabulicella glaciei</name>
    <dbReference type="NCBI Taxonomy" id="2984948"/>
    <lineage>
        <taxon>Bacteria</taxon>
        <taxon>Pseudomonadati</taxon>
        <taxon>Pseudomonadota</taxon>
        <taxon>Alphaproteobacteria</taxon>
        <taxon>Acetobacterales</taxon>
        <taxon>Acetobacteraceae</taxon>
        <taxon>Sabulicella</taxon>
    </lineage>
</organism>
<comment type="caution">
    <text evidence="1">The sequence shown here is derived from an EMBL/GenBank/DDBJ whole genome shotgun (WGS) entry which is preliminary data.</text>
</comment>
<dbReference type="Proteomes" id="UP001526430">
    <property type="component" value="Unassembled WGS sequence"/>
</dbReference>
<dbReference type="EMBL" id="JAPFQI010000032">
    <property type="protein sequence ID" value="MCW8088309.1"/>
    <property type="molecule type" value="Genomic_DNA"/>
</dbReference>
<dbReference type="RefSeq" id="WP_301592506.1">
    <property type="nucleotide sequence ID" value="NZ_JAPFQI010000032.1"/>
</dbReference>
<evidence type="ECO:0008006" key="3">
    <source>
        <dbReference type="Google" id="ProtNLM"/>
    </source>
</evidence>
<evidence type="ECO:0000313" key="1">
    <source>
        <dbReference type="EMBL" id="MCW8088309.1"/>
    </source>
</evidence>
<protein>
    <recommendedName>
        <fullName evidence="3">Lipocalin-like domain-containing protein</fullName>
    </recommendedName>
</protein>
<reference evidence="1 2" key="1">
    <citation type="submission" date="2022-10" db="EMBL/GenBank/DDBJ databases">
        <title>Roseococcus glaciei nov., sp. nov., isolated from glacier.</title>
        <authorList>
            <person name="Liu Q."/>
            <person name="Xin Y.-H."/>
        </authorList>
    </citation>
    <scope>NUCLEOTIDE SEQUENCE [LARGE SCALE GENOMIC DNA]</scope>
    <source>
        <strain evidence="1 2">MDT2-1-1</strain>
    </source>
</reference>
<accession>A0ABT3P1L0</accession>
<keyword evidence="2" id="KW-1185">Reference proteome</keyword>
<name>A0ABT3P1L0_9PROT</name>
<sequence>MTTKGHRLLGRWRITSMELWDAAFIDLLGSGYIRLDADGGGEFAFDDVQGEIDGHASSDSVHFTWEGSDEMDNASGDGDAQLEEDGSLTGEISFHRGDECSFTARRWYLSNSLLVSQTVPRAYRSVLLIVHPMTRSDSALPRPERVEAIISVQCR</sequence>
<gene>
    <name evidence="1" type="ORF">OF850_22245</name>
</gene>